<proteinExistence type="predicted"/>
<evidence type="ECO:0000313" key="3">
    <source>
        <dbReference type="EMBL" id="KAK5163228.1"/>
    </source>
</evidence>
<dbReference type="AlphaFoldDB" id="A0AAV9NWT6"/>
<feature type="region of interest" description="Disordered" evidence="2">
    <location>
        <begin position="352"/>
        <end position="371"/>
    </location>
</feature>
<feature type="compositionally biased region" description="Polar residues" evidence="2">
    <location>
        <begin position="240"/>
        <end position="255"/>
    </location>
</feature>
<evidence type="ECO:0000256" key="2">
    <source>
        <dbReference type="SAM" id="MobiDB-lite"/>
    </source>
</evidence>
<evidence type="ECO:0008006" key="5">
    <source>
        <dbReference type="Google" id="ProtNLM"/>
    </source>
</evidence>
<dbReference type="EMBL" id="JAVRRT010000027">
    <property type="protein sequence ID" value="KAK5163228.1"/>
    <property type="molecule type" value="Genomic_DNA"/>
</dbReference>
<sequence>MSDPQLAHLLHVLEARGIGLGRDDVAWAFQSPDTSEQLSAWIDEHLSPETLLTREELTFHEKHNTSSASDIATGPLLSDEDFESAISSLEASTASIEKQCKLLEAQKQALRKIQSRNASDRTHDSSSNGKSNRHAREKAQSEFEASELADSLQARLERASKQAEHSSTGILPMVERLLEKDNRLLDGLEKVLPKLTANATDAAELDEVERLCQALTVLSTQEIHARIDATYNAAIRDYSSQTNGSRKRQSSQSLESQRDSLRAELEELCREIDGLSTMAVEAQYRTAISRALQSAMSDNETEQAAWAEYMSSALQYLTVRLEATDETSRDIRAQRSALKTINAAFQAIQASSSDSKAAQNRAQSPVKQSQKGLKPLRLVQANLSESHDPVTQLLRQLDVKVTDSGDGSQFTGSLAASTKDKLEKLSSLATISERGIADQLAQSLAEADADMQTLLAAVFEHSPYGTVRLADQGATDGIEDLEQKTQILGEKMRGLNVEQIAKEVKKRQQVLLQG</sequence>
<keyword evidence="4" id="KW-1185">Reference proteome</keyword>
<name>A0AAV9NWT6_9PEZI</name>
<organism evidence="3 4">
    <name type="scientific">Saxophila tyrrhenica</name>
    <dbReference type="NCBI Taxonomy" id="1690608"/>
    <lineage>
        <taxon>Eukaryota</taxon>
        <taxon>Fungi</taxon>
        <taxon>Dikarya</taxon>
        <taxon>Ascomycota</taxon>
        <taxon>Pezizomycotina</taxon>
        <taxon>Dothideomycetes</taxon>
        <taxon>Dothideomycetidae</taxon>
        <taxon>Mycosphaerellales</taxon>
        <taxon>Extremaceae</taxon>
        <taxon>Saxophila</taxon>
    </lineage>
</organism>
<feature type="region of interest" description="Disordered" evidence="2">
    <location>
        <begin position="111"/>
        <end position="146"/>
    </location>
</feature>
<evidence type="ECO:0000256" key="1">
    <source>
        <dbReference type="SAM" id="Coils"/>
    </source>
</evidence>
<dbReference type="GeneID" id="89932139"/>
<protein>
    <recommendedName>
        <fullName evidence="5">HAUS augmin-like complex subunit 3 N-terminal domain-containing protein</fullName>
    </recommendedName>
</protein>
<reference evidence="3 4" key="1">
    <citation type="submission" date="2023-08" db="EMBL/GenBank/DDBJ databases">
        <title>Black Yeasts Isolated from many extreme environments.</title>
        <authorList>
            <person name="Coleine C."/>
            <person name="Stajich J.E."/>
            <person name="Selbmann L."/>
        </authorList>
    </citation>
    <scope>NUCLEOTIDE SEQUENCE [LARGE SCALE GENOMIC DNA]</scope>
    <source>
        <strain evidence="3 4">CCFEE 5935</strain>
    </source>
</reference>
<keyword evidence="1" id="KW-0175">Coiled coil</keyword>
<gene>
    <name evidence="3" type="ORF">LTR77_010814</name>
</gene>
<dbReference type="RefSeq" id="XP_064653753.1">
    <property type="nucleotide sequence ID" value="XM_064808031.1"/>
</dbReference>
<accession>A0AAV9NWT6</accession>
<dbReference type="Proteomes" id="UP001337655">
    <property type="component" value="Unassembled WGS sequence"/>
</dbReference>
<comment type="caution">
    <text evidence="3">The sequence shown here is derived from an EMBL/GenBank/DDBJ whole genome shotgun (WGS) entry which is preliminary data.</text>
</comment>
<feature type="region of interest" description="Disordered" evidence="2">
    <location>
        <begin position="240"/>
        <end position="259"/>
    </location>
</feature>
<evidence type="ECO:0000313" key="4">
    <source>
        <dbReference type="Proteomes" id="UP001337655"/>
    </source>
</evidence>
<feature type="coiled-coil region" evidence="1">
    <location>
        <begin position="437"/>
        <end position="498"/>
    </location>
</feature>